<feature type="transmembrane region" description="Helical" evidence="7">
    <location>
        <begin position="35"/>
        <end position="52"/>
    </location>
</feature>
<evidence type="ECO:0000259" key="9">
    <source>
        <dbReference type="Pfam" id="PF13567"/>
    </source>
</evidence>
<dbReference type="Proteomes" id="UP001241472">
    <property type="component" value="Unassembled WGS sequence"/>
</dbReference>
<keyword evidence="11" id="KW-1185">Reference proteome</keyword>
<feature type="transmembrane region" description="Helical" evidence="7">
    <location>
        <begin position="64"/>
        <end position="83"/>
    </location>
</feature>
<evidence type="ECO:0000313" key="11">
    <source>
        <dbReference type="Proteomes" id="UP001241472"/>
    </source>
</evidence>
<dbReference type="NCBIfam" id="TIGR00360">
    <property type="entry name" value="ComEC_N-term"/>
    <property type="match status" value="1"/>
</dbReference>
<comment type="subcellular location">
    <subcellularLocation>
        <location evidence="1">Cell membrane</location>
        <topology evidence="1">Multi-pass membrane protein</topology>
    </subcellularLocation>
</comment>
<sequence length="806" mass="85758">MLAEEQSHGHAFLALPVLVGLGAVIWFALPTEPATWPLIGALLACATLGLVLRGHHGWKRHAALAVLFLLAGMLLAACENWRMATVMLDQPVTTMVTGVVEMREPSGKGRWRYVLALEKTEMPTLRRQPGRITVISRGKTVFDIGDRISGRARLSPPSGPALPGLVDFAFNSYFDGVGAIGYFYGTPSLADGTVTVSWGQSMERMFFTWRSAIATRIRDTVPGDAGAFAAAIVTDERRAISSETTEALRVSGLAHIVAISGLNMALAAGIFFVGMRSLLALLPGFAQAFPVKKLAAAAALLMATGYYLISGFGVSAERAYIMMAIMLAAVFFDRPSISLRNVALAALVVLVVSPSEILGPSFQMSFAATVALVAGYSAWSRRREKNGDDPPWRPATLKPVFAVGHLIGGVFVTSLIGGLSTAIFSIDHFHRMSTYGLVANLAAMPLVSFIVMPFGLIGMLLMPFGLDGPFLQIMGFGLQGVIVVAKTIAGWGGDVGIGRQPSGFLPVATAGFLVLTLLRTRLHLLGLPLLALAIFLSWRAGHDPPPDFLVSEDGSLAAFLEGAQVNASRARPPGFIYSQWRHALSLPQPTGPVLLDLPTPGNKETASPPIVASVASNLDAETPGSGSLASSVAQAADPAQKIGAPAAAPPSAGARAGRERLKPEELAQTRQAMQKALLENRSETFVCAARSWCVAKSNDGATVAVVEDARFAGTACDVVQVVIAARARFDRCRSGALMINGEALRRTGALEIRFNGKSDPQDWSFIAAMVGADRSWMRHRQYDWRRNIFDPALPEPLQSLSSGAKP</sequence>
<dbReference type="EMBL" id="JAUSRF010000008">
    <property type="protein sequence ID" value="MDP9838041.1"/>
    <property type="molecule type" value="Genomic_DNA"/>
</dbReference>
<name>A0ABT9PV44_9HYPH</name>
<feature type="region of interest" description="Disordered" evidence="6">
    <location>
        <begin position="640"/>
        <end position="661"/>
    </location>
</feature>
<keyword evidence="2" id="KW-1003">Cell membrane</keyword>
<dbReference type="PANTHER" id="PTHR30619:SF1">
    <property type="entry name" value="RECOMBINATION PROTEIN 2"/>
    <property type="match status" value="1"/>
</dbReference>
<evidence type="ECO:0000256" key="4">
    <source>
        <dbReference type="ARBA" id="ARBA00022989"/>
    </source>
</evidence>
<accession>A0ABT9PV44</accession>
<evidence type="ECO:0000256" key="5">
    <source>
        <dbReference type="ARBA" id="ARBA00023136"/>
    </source>
</evidence>
<feature type="compositionally biased region" description="Low complexity" evidence="6">
    <location>
        <begin position="643"/>
        <end position="655"/>
    </location>
</feature>
<proteinExistence type="predicted"/>
<evidence type="ECO:0000256" key="3">
    <source>
        <dbReference type="ARBA" id="ARBA00022692"/>
    </source>
</evidence>
<evidence type="ECO:0000259" key="8">
    <source>
        <dbReference type="Pfam" id="PF03772"/>
    </source>
</evidence>
<dbReference type="InterPro" id="IPR025405">
    <property type="entry name" value="DUF4131"/>
</dbReference>
<protein>
    <submittedName>
        <fullName evidence="10">ComEC/Rec2-related protein</fullName>
    </submittedName>
</protein>
<comment type="caution">
    <text evidence="10">The sequence shown here is derived from an EMBL/GenBank/DDBJ whole genome shotgun (WGS) entry which is preliminary data.</text>
</comment>
<feature type="transmembrane region" description="Helical" evidence="7">
    <location>
        <begin position="294"/>
        <end position="309"/>
    </location>
</feature>
<feature type="transmembrane region" description="Helical" evidence="7">
    <location>
        <begin position="339"/>
        <end position="355"/>
    </location>
</feature>
<evidence type="ECO:0000256" key="1">
    <source>
        <dbReference type="ARBA" id="ARBA00004651"/>
    </source>
</evidence>
<feature type="transmembrane region" description="Helical" evidence="7">
    <location>
        <begin position="438"/>
        <end position="461"/>
    </location>
</feature>
<keyword evidence="4 7" id="KW-1133">Transmembrane helix</keyword>
<feature type="transmembrane region" description="Helical" evidence="7">
    <location>
        <begin position="12"/>
        <end position="29"/>
    </location>
</feature>
<feature type="domain" description="DUF4131" evidence="9">
    <location>
        <begin position="34"/>
        <end position="185"/>
    </location>
</feature>
<dbReference type="RefSeq" id="WP_306835553.1">
    <property type="nucleotide sequence ID" value="NZ_JAUSRF010000008.1"/>
</dbReference>
<feature type="transmembrane region" description="Helical" evidence="7">
    <location>
        <begin position="252"/>
        <end position="273"/>
    </location>
</feature>
<keyword evidence="5 7" id="KW-0472">Membrane</keyword>
<keyword evidence="3 7" id="KW-0812">Transmembrane</keyword>
<evidence type="ECO:0000256" key="6">
    <source>
        <dbReference type="SAM" id="MobiDB-lite"/>
    </source>
</evidence>
<dbReference type="InterPro" id="IPR004477">
    <property type="entry name" value="ComEC_N"/>
</dbReference>
<dbReference type="Pfam" id="PF13567">
    <property type="entry name" value="DUF4131"/>
    <property type="match status" value="1"/>
</dbReference>
<evidence type="ECO:0000256" key="2">
    <source>
        <dbReference type="ARBA" id="ARBA00022475"/>
    </source>
</evidence>
<organism evidence="10 11">
    <name type="scientific">Neorhizobium huautlense</name>
    <dbReference type="NCBI Taxonomy" id="67774"/>
    <lineage>
        <taxon>Bacteria</taxon>
        <taxon>Pseudomonadati</taxon>
        <taxon>Pseudomonadota</taxon>
        <taxon>Alphaproteobacteria</taxon>
        <taxon>Hyphomicrobiales</taxon>
        <taxon>Rhizobiaceae</taxon>
        <taxon>Rhizobium/Agrobacterium group</taxon>
        <taxon>Neorhizobium</taxon>
    </lineage>
</organism>
<dbReference type="Pfam" id="PF03772">
    <property type="entry name" value="Competence"/>
    <property type="match status" value="1"/>
</dbReference>
<gene>
    <name evidence="10" type="ORF">J2T09_002801</name>
</gene>
<dbReference type="InterPro" id="IPR052159">
    <property type="entry name" value="Competence_DNA_uptake"/>
</dbReference>
<dbReference type="PANTHER" id="PTHR30619">
    <property type="entry name" value="DNA INTERNALIZATION/COMPETENCE PROTEIN COMEC/REC2"/>
    <property type="match status" value="1"/>
</dbReference>
<evidence type="ECO:0000313" key="10">
    <source>
        <dbReference type="EMBL" id="MDP9838041.1"/>
    </source>
</evidence>
<feature type="transmembrane region" description="Helical" evidence="7">
    <location>
        <begin position="400"/>
        <end position="426"/>
    </location>
</feature>
<feature type="transmembrane region" description="Helical" evidence="7">
    <location>
        <begin position="473"/>
        <end position="491"/>
    </location>
</feature>
<feature type="domain" description="ComEC/Rec2-related protein" evidence="8">
    <location>
        <begin position="233"/>
        <end position="520"/>
    </location>
</feature>
<feature type="transmembrane region" description="Helical" evidence="7">
    <location>
        <begin position="497"/>
        <end position="515"/>
    </location>
</feature>
<reference evidence="10 11" key="1">
    <citation type="submission" date="2023-07" db="EMBL/GenBank/DDBJ databases">
        <title>Sorghum-associated microbial communities from plants grown in Nebraska, USA.</title>
        <authorList>
            <person name="Schachtman D."/>
        </authorList>
    </citation>
    <scope>NUCLEOTIDE SEQUENCE [LARGE SCALE GENOMIC DNA]</scope>
    <source>
        <strain evidence="10 11">DS1307</strain>
    </source>
</reference>
<evidence type="ECO:0000256" key="7">
    <source>
        <dbReference type="SAM" id="Phobius"/>
    </source>
</evidence>